<comment type="caution">
    <text evidence="2">The sequence shown here is derived from an EMBL/GenBank/DDBJ whole genome shotgun (WGS) entry which is preliminary data.</text>
</comment>
<evidence type="ECO:0000313" key="2">
    <source>
        <dbReference type="EMBL" id="KAG5494967.1"/>
    </source>
</evidence>
<proteinExistence type="predicted"/>
<evidence type="ECO:0000256" key="1">
    <source>
        <dbReference type="SAM" id="MobiDB-lite"/>
    </source>
</evidence>
<organism evidence="2 3">
    <name type="scientific">Porcisia hertigi</name>
    <dbReference type="NCBI Taxonomy" id="2761500"/>
    <lineage>
        <taxon>Eukaryota</taxon>
        <taxon>Discoba</taxon>
        <taxon>Euglenozoa</taxon>
        <taxon>Kinetoplastea</taxon>
        <taxon>Metakinetoplastina</taxon>
        <taxon>Trypanosomatida</taxon>
        <taxon>Trypanosomatidae</taxon>
        <taxon>Leishmaniinae</taxon>
        <taxon>Porcisia</taxon>
    </lineage>
</organism>
<dbReference type="GeneID" id="94288139"/>
<feature type="compositionally biased region" description="Polar residues" evidence="1">
    <location>
        <begin position="153"/>
        <end position="164"/>
    </location>
</feature>
<evidence type="ECO:0008006" key="4">
    <source>
        <dbReference type="Google" id="ProtNLM"/>
    </source>
</evidence>
<dbReference type="EMBL" id="JAFJZO010000033">
    <property type="protein sequence ID" value="KAG5494967.1"/>
    <property type="molecule type" value="Genomic_DNA"/>
</dbReference>
<name>A0A836H7A4_9TRYP</name>
<dbReference type="RefSeq" id="XP_067754219.1">
    <property type="nucleotide sequence ID" value="XM_067898062.1"/>
</dbReference>
<gene>
    <name evidence="2" type="ORF">JKF63_02019</name>
</gene>
<protein>
    <recommendedName>
        <fullName evidence="4">LisH domain-containing protein</fullName>
    </recommendedName>
</protein>
<accession>A0A836H7A4</accession>
<dbReference type="AlphaFoldDB" id="A0A836H7A4"/>
<feature type="region of interest" description="Disordered" evidence="1">
    <location>
        <begin position="139"/>
        <end position="164"/>
    </location>
</feature>
<dbReference type="Proteomes" id="UP000674318">
    <property type="component" value="Unassembled WGS sequence"/>
</dbReference>
<dbReference type="KEGG" id="phet:94288139"/>
<keyword evidence="3" id="KW-1185">Reference proteome</keyword>
<sequence>MDEYGVDEAPQVEGSESNAALMQLQDAFVSALTASGTLGKIRAQLRATALALLRGDDDLQNAAVGSFIRPLTLTTHAKVSLLLLYDFLEHHHLRQTAGVFDVESSVHLLLEERTSLLAELARLPGEGSLLERLLQSHEQATQVSSASPPHVSTPPTASKETSGISAVESSTSPVCFESSLGALEKAAPAAQPEDADVQYELNKYEDSIPFSDADGTIDANMQCDEVERLTQ</sequence>
<evidence type="ECO:0000313" key="3">
    <source>
        <dbReference type="Proteomes" id="UP000674318"/>
    </source>
</evidence>
<dbReference type="OrthoDB" id="2160638at2759"/>
<reference evidence="2 3" key="1">
    <citation type="submission" date="2021-02" db="EMBL/GenBank/DDBJ databases">
        <title>Porcisia hertigi Genome sequencing and assembly.</title>
        <authorList>
            <person name="Almutairi H."/>
            <person name="Gatherer D."/>
        </authorList>
    </citation>
    <scope>NUCLEOTIDE SEQUENCE [LARGE SCALE GENOMIC DNA]</scope>
    <source>
        <strain evidence="2 3">C119</strain>
    </source>
</reference>